<feature type="domain" description="SPOR" evidence="1">
    <location>
        <begin position="100"/>
        <end position="175"/>
    </location>
</feature>
<evidence type="ECO:0000313" key="2">
    <source>
        <dbReference type="EMBL" id="TDO95125.1"/>
    </source>
</evidence>
<protein>
    <submittedName>
        <fullName evidence="2">Stage II sporulation protein</fullName>
    </submittedName>
</protein>
<reference evidence="2 3" key="1">
    <citation type="submission" date="2019-03" db="EMBL/GenBank/DDBJ databases">
        <title>Subsurface microbial communities from deep shales in Ohio and West Virginia, USA.</title>
        <authorList>
            <person name="Wrighton K."/>
        </authorList>
    </citation>
    <scope>NUCLEOTIDE SEQUENCE [LARGE SCALE GENOMIC DNA]</scope>
    <source>
        <strain evidence="2 3">MA284_T2</strain>
    </source>
</reference>
<dbReference type="Pfam" id="PF05036">
    <property type="entry name" value="SPOR"/>
    <property type="match status" value="1"/>
</dbReference>
<dbReference type="RefSeq" id="WP_243727671.1">
    <property type="nucleotide sequence ID" value="NZ_SNWX01000001.1"/>
</dbReference>
<dbReference type="EMBL" id="SNWX01000001">
    <property type="protein sequence ID" value="TDO95125.1"/>
    <property type="molecule type" value="Genomic_DNA"/>
</dbReference>
<dbReference type="Gene3D" id="3.30.70.1070">
    <property type="entry name" value="Sporulation related repeat"/>
    <property type="match status" value="1"/>
</dbReference>
<name>A0A4R6M3A3_9FIRM</name>
<dbReference type="GO" id="GO:0042834">
    <property type="term" value="F:peptidoglycan binding"/>
    <property type="evidence" value="ECO:0007669"/>
    <property type="project" value="InterPro"/>
</dbReference>
<dbReference type="AlphaFoldDB" id="A0A4R6M3A3"/>
<dbReference type="PROSITE" id="PS51724">
    <property type="entry name" value="SPOR"/>
    <property type="match status" value="1"/>
</dbReference>
<organism evidence="2 3">
    <name type="scientific">Halanaerobium saccharolyticum</name>
    <dbReference type="NCBI Taxonomy" id="43595"/>
    <lineage>
        <taxon>Bacteria</taxon>
        <taxon>Bacillati</taxon>
        <taxon>Bacillota</taxon>
        <taxon>Clostridia</taxon>
        <taxon>Halanaerobiales</taxon>
        <taxon>Halanaerobiaceae</taxon>
        <taxon>Halanaerobium</taxon>
    </lineage>
</organism>
<dbReference type="Pfam" id="PF09992">
    <property type="entry name" value="NAGPA"/>
    <property type="match status" value="1"/>
</dbReference>
<dbReference type="InterPro" id="IPR007730">
    <property type="entry name" value="SPOR-like_dom"/>
</dbReference>
<dbReference type="InterPro" id="IPR018711">
    <property type="entry name" value="NAGPA"/>
</dbReference>
<proteinExistence type="predicted"/>
<dbReference type="Proteomes" id="UP000295064">
    <property type="component" value="Unassembled WGS sequence"/>
</dbReference>
<gene>
    <name evidence="2" type="ORF">DFR79_101124</name>
</gene>
<dbReference type="InterPro" id="IPR036680">
    <property type="entry name" value="SPOR-like_sf"/>
</dbReference>
<accession>A0A4R6M3A3</accession>
<sequence>MPKLKMFIPKILSFVLAILILTALPVSAEFYKLGLVDFVQGEHQITVPIFSPAREIPITAEADTILMAAGAEDFKLEAGKEYYITQGAFKKQPELKNSQVEAKSGWGVQIMASSSEENALEYKKQAAADFKEQIVVKKEAGLFKVLVGAFKKHKEAGKLQQRLQEAGYKGWVREFEFLSEKTELAPEKAEAPAAFSPESQVIGEGLNFYNSEGEKLREAHVFKIKGQFEAAGKKMQGEYQFGPIGNSVLFSYKTDLEDLTAHLLQSSFNPGAPTAALKAQAVLYRTELLYQLETQGARLENMNGLNFGRLSPVFKEAAAATEAQVLIRDDEFYYNNDFSFKEISRPRVGIVPLAQADYDYREIISYYYERAELAELTELVDSELKFTARIERGLQFKEIRQMSWSGPRVITVIDYDLSADKLKLKPVLARGVVPGREDLAEIIRNNSALAGVNGGYFHYSGRPLGLLYLNGMLVSEPLYNRTSLLIHQNQKISFAQVDWKGEFKVAELARSFNINGVNRPVGAEETVVFNSYFGARMPALKKGYYDIVVRSGEILGVETEAGVKTPIPPDGYLIRVGSKESELINVIPELKGKTAELKHNFSPDLEAKNIVHAVGGGPRLLADGEIKITGKEEKFQPDILNGRAPRTALGLTADNHLLMLTIDGRQADFSIGMTLQETAELLKNLGAVEAMNLDGGASARMVIRGFTMNSPSAERLISNGVIVNNSDIE</sequence>
<dbReference type="PANTHER" id="PTHR40446">
    <property type="entry name" value="N-ACETYLGLUCOSAMINE-1-PHOSPHODIESTER ALPHA-N-ACETYLGLUCOSAMINIDASE"/>
    <property type="match status" value="1"/>
</dbReference>
<comment type="caution">
    <text evidence="2">The sequence shown here is derived from an EMBL/GenBank/DDBJ whole genome shotgun (WGS) entry which is preliminary data.</text>
</comment>
<evidence type="ECO:0000313" key="3">
    <source>
        <dbReference type="Proteomes" id="UP000295064"/>
    </source>
</evidence>
<dbReference type="SUPFAM" id="SSF110997">
    <property type="entry name" value="Sporulation related repeat"/>
    <property type="match status" value="1"/>
</dbReference>
<dbReference type="PANTHER" id="PTHR40446:SF2">
    <property type="entry name" value="N-ACETYLGLUCOSAMINE-1-PHOSPHODIESTER ALPHA-N-ACETYLGLUCOSAMINIDASE"/>
    <property type="match status" value="1"/>
</dbReference>
<evidence type="ECO:0000259" key="1">
    <source>
        <dbReference type="PROSITE" id="PS51724"/>
    </source>
</evidence>